<accession>A0AAD4QL16</accession>
<feature type="transmembrane region" description="Helical" evidence="1">
    <location>
        <begin position="199"/>
        <end position="217"/>
    </location>
</feature>
<reference evidence="3" key="1">
    <citation type="journal article" date="2022" name="New Phytol.">
        <title>Evolutionary transition to the ectomycorrhizal habit in the genomes of a hyperdiverse lineage of mushroom-forming fungi.</title>
        <authorList>
            <person name="Looney B."/>
            <person name="Miyauchi S."/>
            <person name="Morin E."/>
            <person name="Drula E."/>
            <person name="Courty P.E."/>
            <person name="Kohler A."/>
            <person name="Kuo A."/>
            <person name="LaButti K."/>
            <person name="Pangilinan J."/>
            <person name="Lipzen A."/>
            <person name="Riley R."/>
            <person name="Andreopoulos W."/>
            <person name="He G."/>
            <person name="Johnson J."/>
            <person name="Nolan M."/>
            <person name="Tritt A."/>
            <person name="Barry K.W."/>
            <person name="Grigoriev I.V."/>
            <person name="Nagy L.G."/>
            <person name="Hibbett D."/>
            <person name="Henrissat B."/>
            <person name="Matheny P.B."/>
            <person name="Labbe J."/>
            <person name="Martin F.M."/>
        </authorList>
    </citation>
    <scope>NUCLEOTIDE SEQUENCE</scope>
    <source>
        <strain evidence="3">BPL690</strain>
    </source>
</reference>
<evidence type="ECO:0000313" key="4">
    <source>
        <dbReference type="Proteomes" id="UP001203297"/>
    </source>
</evidence>
<keyword evidence="1" id="KW-1133">Transmembrane helix</keyword>
<protein>
    <recommendedName>
        <fullName evidence="2">DUF6535 domain-containing protein</fullName>
    </recommendedName>
</protein>
<proteinExistence type="predicted"/>
<name>A0AAD4QL16_9AGAM</name>
<keyword evidence="1" id="KW-0472">Membrane</keyword>
<evidence type="ECO:0000259" key="2">
    <source>
        <dbReference type="Pfam" id="PF20153"/>
    </source>
</evidence>
<feature type="transmembrane region" description="Helical" evidence="1">
    <location>
        <begin position="135"/>
        <end position="158"/>
    </location>
</feature>
<dbReference type="AlphaFoldDB" id="A0AAD4QL16"/>
<organism evidence="3 4">
    <name type="scientific">Multifurca ochricompacta</name>
    <dbReference type="NCBI Taxonomy" id="376703"/>
    <lineage>
        <taxon>Eukaryota</taxon>
        <taxon>Fungi</taxon>
        <taxon>Dikarya</taxon>
        <taxon>Basidiomycota</taxon>
        <taxon>Agaricomycotina</taxon>
        <taxon>Agaricomycetes</taxon>
        <taxon>Russulales</taxon>
        <taxon>Russulaceae</taxon>
        <taxon>Multifurca</taxon>
    </lineage>
</organism>
<feature type="transmembrane region" description="Helical" evidence="1">
    <location>
        <begin position="224"/>
        <end position="248"/>
    </location>
</feature>
<feature type="transmembrane region" description="Helical" evidence="1">
    <location>
        <begin position="64"/>
        <end position="81"/>
    </location>
</feature>
<sequence>MSQHANPNRDAAQIDPEDLQRAEKIPETDIEYVDSSAQLWAVVIKEGEKYDETLVEKWKGDMDGILIFTGLFSATVSAFIIDGYKYLSRNSNDTTVQLLTQITQQLSASATGSVPPPPFTLPPFNYPSSMLKVNILWFLSLGLSVSCALAATLIQQWARNYLLTTRLPSSPQRRARVRTYLFQGLHKFRLDSIVNTVPILLHASVFLFFTGLVEFLFQITNTVAYIFLSFVIVCAIVYIGLTLLPLFYRDCPYRTPMSGPLWRFLQAIQVAFFALCRRVYKVIVPNWTPRLLNLKGYVGKCKERLLGVYSTTLRDVR</sequence>
<evidence type="ECO:0000313" key="3">
    <source>
        <dbReference type="EMBL" id="KAI0295596.1"/>
    </source>
</evidence>
<dbReference type="InterPro" id="IPR045338">
    <property type="entry name" value="DUF6535"/>
</dbReference>
<dbReference type="Pfam" id="PF20153">
    <property type="entry name" value="DUF6535"/>
    <property type="match status" value="1"/>
</dbReference>
<dbReference type="Proteomes" id="UP001203297">
    <property type="component" value="Unassembled WGS sequence"/>
</dbReference>
<gene>
    <name evidence="3" type="ORF">B0F90DRAFT_1144206</name>
</gene>
<feature type="domain" description="DUF6535" evidence="2">
    <location>
        <begin position="40"/>
        <end position="218"/>
    </location>
</feature>
<keyword evidence="1" id="KW-0812">Transmembrane</keyword>
<evidence type="ECO:0000256" key="1">
    <source>
        <dbReference type="SAM" id="Phobius"/>
    </source>
</evidence>
<dbReference type="EMBL" id="WTXG01000057">
    <property type="protein sequence ID" value="KAI0295596.1"/>
    <property type="molecule type" value="Genomic_DNA"/>
</dbReference>
<comment type="caution">
    <text evidence="3">The sequence shown here is derived from an EMBL/GenBank/DDBJ whole genome shotgun (WGS) entry which is preliminary data.</text>
</comment>
<keyword evidence="4" id="KW-1185">Reference proteome</keyword>